<dbReference type="RefSeq" id="WP_080809648.1">
    <property type="nucleotide sequence ID" value="NZ_LT828569.1"/>
</dbReference>
<sequence>MPDNNTFLTNKKDKTIVLETTSTNIDVLSKVIKRIGIYEVHIKDSILYALDNSTKKFFTIFRIDCKDLIGEGVNLSFHIEKSKRKMLGKIKGNDKSVFYEIGQDFYLFINGGYTCSIPKIEPRNLKELIPPINDEIRLDTYKYKKYKNDTGKFEYVDIYIYNDKINCINPSNDDIYMSFDSLLTCELLEFDPDMLLRSYHFFRIDAEETTLMIFDHKEIFWLCTRINFTEDIVIEQYEPLEIVE</sequence>
<accession>A0A1W1HEN8</accession>
<dbReference type="EMBL" id="FWEV01000174">
    <property type="protein sequence ID" value="SLM30959.1"/>
    <property type="molecule type" value="Genomic_DNA"/>
</dbReference>
<name>A0A1W1HEN8_9BACT</name>
<gene>
    <name evidence="1" type="ORF">MTBBW1_2550013</name>
</gene>
<dbReference type="AlphaFoldDB" id="A0A1W1HEN8"/>
<reference evidence="1 2" key="1">
    <citation type="submission" date="2017-03" db="EMBL/GenBank/DDBJ databases">
        <authorList>
            <person name="Afonso C.L."/>
            <person name="Miller P.J."/>
            <person name="Scott M.A."/>
            <person name="Spackman E."/>
            <person name="Goraichik I."/>
            <person name="Dimitrov K.M."/>
            <person name="Suarez D.L."/>
            <person name="Swayne D.E."/>
        </authorList>
    </citation>
    <scope>NUCLEOTIDE SEQUENCE [LARGE SCALE GENOMIC DNA]</scope>
    <source>
        <strain evidence="1">PRJEB14757</strain>
    </source>
</reference>
<organism evidence="1 2">
    <name type="scientific">Desulfamplus magnetovallimortis</name>
    <dbReference type="NCBI Taxonomy" id="1246637"/>
    <lineage>
        <taxon>Bacteria</taxon>
        <taxon>Pseudomonadati</taxon>
        <taxon>Thermodesulfobacteriota</taxon>
        <taxon>Desulfobacteria</taxon>
        <taxon>Desulfobacterales</taxon>
        <taxon>Desulfobacteraceae</taxon>
        <taxon>Desulfamplus</taxon>
    </lineage>
</organism>
<evidence type="ECO:0000313" key="2">
    <source>
        <dbReference type="Proteomes" id="UP000191931"/>
    </source>
</evidence>
<protein>
    <submittedName>
        <fullName evidence="1">Uncharacterized protein</fullName>
    </submittedName>
</protein>
<dbReference type="Proteomes" id="UP000191931">
    <property type="component" value="Unassembled WGS sequence"/>
</dbReference>
<keyword evidence="2" id="KW-1185">Reference proteome</keyword>
<dbReference type="STRING" id="1246637.MTBBW1_2550013"/>
<proteinExistence type="predicted"/>
<evidence type="ECO:0000313" key="1">
    <source>
        <dbReference type="EMBL" id="SLM30959.1"/>
    </source>
</evidence>